<dbReference type="EMBL" id="FPBA01000001">
    <property type="protein sequence ID" value="SFT35136.1"/>
    <property type="molecule type" value="Genomic_DNA"/>
</dbReference>
<dbReference type="InterPro" id="IPR013740">
    <property type="entry name" value="Redoxin"/>
</dbReference>
<dbReference type="InterPro" id="IPR050553">
    <property type="entry name" value="Thioredoxin_ResA/DsbE_sf"/>
</dbReference>
<keyword evidence="3" id="KW-0812">Transmembrane</keyword>
<keyword evidence="5" id="KW-0676">Redox-active center</keyword>
<keyword evidence="4" id="KW-1015">Disulfide bond</keyword>
<dbReference type="STRING" id="1296565.SAMN05660657_00330"/>
<dbReference type="PANTHER" id="PTHR42852">
    <property type="entry name" value="THIOL:DISULFIDE INTERCHANGE PROTEIN DSBE"/>
    <property type="match status" value="1"/>
</dbReference>
<dbReference type="PROSITE" id="PS51257">
    <property type="entry name" value="PROKAR_LIPOPROTEIN"/>
    <property type="match status" value="1"/>
</dbReference>
<feature type="chain" id="PRO_5011797040" evidence="7">
    <location>
        <begin position="25"/>
        <end position="194"/>
    </location>
</feature>
<dbReference type="AlphaFoldDB" id="A0A1I6XAG8"/>
<feature type="domain" description="Thioredoxin" evidence="8">
    <location>
        <begin position="39"/>
        <end position="191"/>
    </location>
</feature>
<comment type="subcellular location">
    <subcellularLocation>
        <location evidence="1">Cell envelope</location>
    </subcellularLocation>
</comment>
<dbReference type="Proteomes" id="UP000199546">
    <property type="component" value="Unassembled WGS sequence"/>
</dbReference>
<evidence type="ECO:0000256" key="2">
    <source>
        <dbReference type="ARBA" id="ARBA00022748"/>
    </source>
</evidence>
<feature type="signal peptide" evidence="7">
    <location>
        <begin position="1"/>
        <end position="24"/>
    </location>
</feature>
<dbReference type="RefSeq" id="WP_093577679.1">
    <property type="nucleotide sequence ID" value="NZ_FPBA01000001.1"/>
</dbReference>
<keyword evidence="3" id="KW-0735">Signal-anchor</keyword>
<evidence type="ECO:0000256" key="3">
    <source>
        <dbReference type="ARBA" id="ARBA00022968"/>
    </source>
</evidence>
<organism evidence="9 10">
    <name type="scientific">Geodermatophilus amargosae</name>
    <dbReference type="NCBI Taxonomy" id="1296565"/>
    <lineage>
        <taxon>Bacteria</taxon>
        <taxon>Bacillati</taxon>
        <taxon>Actinomycetota</taxon>
        <taxon>Actinomycetes</taxon>
        <taxon>Geodermatophilales</taxon>
        <taxon>Geodermatophilaceae</taxon>
        <taxon>Geodermatophilus</taxon>
    </lineage>
</organism>
<evidence type="ECO:0000256" key="6">
    <source>
        <dbReference type="SAM" id="MobiDB-lite"/>
    </source>
</evidence>
<proteinExistence type="predicted"/>
<reference evidence="10" key="1">
    <citation type="submission" date="2016-10" db="EMBL/GenBank/DDBJ databases">
        <authorList>
            <person name="Varghese N."/>
            <person name="Submissions S."/>
        </authorList>
    </citation>
    <scope>NUCLEOTIDE SEQUENCE [LARGE SCALE GENOMIC DNA]</scope>
    <source>
        <strain evidence="10">DSM 46136</strain>
    </source>
</reference>
<dbReference type="PROSITE" id="PS00194">
    <property type="entry name" value="THIOREDOXIN_1"/>
    <property type="match status" value="1"/>
</dbReference>
<keyword evidence="2" id="KW-0201">Cytochrome c-type biogenesis</keyword>
<dbReference type="SUPFAM" id="SSF52833">
    <property type="entry name" value="Thioredoxin-like"/>
    <property type="match status" value="1"/>
</dbReference>
<dbReference type="PANTHER" id="PTHR42852:SF6">
    <property type="entry name" value="THIOL:DISULFIDE INTERCHANGE PROTEIN DSBE"/>
    <property type="match status" value="1"/>
</dbReference>
<dbReference type="PROSITE" id="PS51352">
    <property type="entry name" value="THIOREDOXIN_2"/>
    <property type="match status" value="1"/>
</dbReference>
<evidence type="ECO:0000256" key="4">
    <source>
        <dbReference type="ARBA" id="ARBA00023157"/>
    </source>
</evidence>
<dbReference type="GO" id="GO:0017004">
    <property type="term" value="P:cytochrome complex assembly"/>
    <property type="evidence" value="ECO:0007669"/>
    <property type="project" value="UniProtKB-KW"/>
</dbReference>
<evidence type="ECO:0000313" key="10">
    <source>
        <dbReference type="Proteomes" id="UP000199546"/>
    </source>
</evidence>
<dbReference type="Pfam" id="PF08534">
    <property type="entry name" value="Redoxin"/>
    <property type="match status" value="1"/>
</dbReference>
<dbReference type="Gene3D" id="3.40.30.10">
    <property type="entry name" value="Glutaredoxin"/>
    <property type="match status" value="1"/>
</dbReference>
<dbReference type="GO" id="GO:0016491">
    <property type="term" value="F:oxidoreductase activity"/>
    <property type="evidence" value="ECO:0007669"/>
    <property type="project" value="InterPro"/>
</dbReference>
<keyword evidence="10" id="KW-1185">Reference proteome</keyword>
<keyword evidence="7" id="KW-0732">Signal</keyword>
<feature type="region of interest" description="Disordered" evidence="6">
    <location>
        <begin position="23"/>
        <end position="55"/>
    </location>
</feature>
<gene>
    <name evidence="9" type="ORF">SAMN05660657_00330</name>
</gene>
<dbReference type="InterPro" id="IPR017937">
    <property type="entry name" value="Thioredoxin_CS"/>
</dbReference>
<dbReference type="InterPro" id="IPR036249">
    <property type="entry name" value="Thioredoxin-like_sf"/>
</dbReference>
<name>A0A1I6XAG8_9ACTN</name>
<dbReference type="GO" id="GO:0016853">
    <property type="term" value="F:isomerase activity"/>
    <property type="evidence" value="ECO:0007669"/>
    <property type="project" value="UniProtKB-KW"/>
</dbReference>
<evidence type="ECO:0000256" key="1">
    <source>
        <dbReference type="ARBA" id="ARBA00004196"/>
    </source>
</evidence>
<evidence type="ECO:0000256" key="5">
    <source>
        <dbReference type="ARBA" id="ARBA00023284"/>
    </source>
</evidence>
<evidence type="ECO:0000259" key="8">
    <source>
        <dbReference type="PROSITE" id="PS51352"/>
    </source>
</evidence>
<dbReference type="OrthoDB" id="9796554at2"/>
<protein>
    <submittedName>
        <fullName evidence="9">Thiol-disulfide isomerase or thioredoxin</fullName>
    </submittedName>
</protein>
<dbReference type="CDD" id="cd02966">
    <property type="entry name" value="TlpA_like_family"/>
    <property type="match status" value="1"/>
</dbReference>
<sequence length="194" mass="19810">MSARRTAALLLALGLALSACTAEADEPDTPRRATVASTQTDLATCPEQPDEPAADGDLSAVAPIECFTGGTLDLGRAPGTPTVLNLWASWCGPCREELPLVQQLADLAGDRVRVLGVISQDGVPQAASFAEDAGVTLPGAFDGRGDVAAALGLRGLPHTVFLAADGSVAFVRTGAVESVDELRGLVAEHLGVQL</sequence>
<evidence type="ECO:0000256" key="7">
    <source>
        <dbReference type="SAM" id="SignalP"/>
    </source>
</evidence>
<accession>A0A1I6XAG8</accession>
<dbReference type="GO" id="GO:0030313">
    <property type="term" value="C:cell envelope"/>
    <property type="evidence" value="ECO:0007669"/>
    <property type="project" value="UniProtKB-SubCell"/>
</dbReference>
<keyword evidence="9" id="KW-0413">Isomerase</keyword>
<dbReference type="InterPro" id="IPR013766">
    <property type="entry name" value="Thioredoxin_domain"/>
</dbReference>
<evidence type="ECO:0000313" key="9">
    <source>
        <dbReference type="EMBL" id="SFT35136.1"/>
    </source>
</evidence>